<name>A0A9D1HSR1_9FIRM</name>
<protein>
    <recommendedName>
        <fullName evidence="9">DNA 3'-5' helicase</fullName>
        <ecNumber evidence="9">5.6.2.4</ecNumber>
    </recommendedName>
</protein>
<proteinExistence type="inferred from homology"/>
<dbReference type="AlphaFoldDB" id="A0A9D1HSR1"/>
<evidence type="ECO:0000256" key="3">
    <source>
        <dbReference type="ARBA" id="ARBA00022801"/>
    </source>
</evidence>
<dbReference type="CDD" id="cd18807">
    <property type="entry name" value="SF1_C_UvrD"/>
    <property type="match status" value="1"/>
</dbReference>
<dbReference type="Gene3D" id="1.10.10.160">
    <property type="match status" value="1"/>
</dbReference>
<reference evidence="15" key="1">
    <citation type="submission" date="2020-10" db="EMBL/GenBank/DDBJ databases">
        <authorList>
            <person name="Gilroy R."/>
        </authorList>
    </citation>
    <scope>NUCLEOTIDE SEQUENCE</scope>
    <source>
        <strain evidence="15">1063</strain>
    </source>
</reference>
<feature type="binding site" evidence="11">
    <location>
        <begin position="60"/>
        <end position="67"/>
    </location>
    <ligand>
        <name>ATP</name>
        <dbReference type="ChEBI" id="CHEBI:30616"/>
    </ligand>
</feature>
<keyword evidence="4 11" id="KW-0347">Helicase</keyword>
<comment type="similarity">
    <text evidence="1">Belongs to the helicase family. UvrD subfamily.</text>
</comment>
<dbReference type="GO" id="GO:0005524">
    <property type="term" value="F:ATP binding"/>
    <property type="evidence" value="ECO:0007669"/>
    <property type="project" value="UniProtKB-UniRule"/>
</dbReference>
<dbReference type="EC" id="5.6.2.4" evidence="9"/>
<dbReference type="EMBL" id="DVMN01000096">
    <property type="protein sequence ID" value="HIU21632.1"/>
    <property type="molecule type" value="Genomic_DNA"/>
</dbReference>
<comment type="catalytic activity">
    <reaction evidence="8">
        <text>Couples ATP hydrolysis with the unwinding of duplex DNA by translocating in the 3'-5' direction.</text>
        <dbReference type="EC" id="5.6.2.4"/>
    </reaction>
</comment>
<dbReference type="InterPro" id="IPR000212">
    <property type="entry name" value="DNA_helicase_UvrD/REP"/>
</dbReference>
<dbReference type="InterPro" id="IPR014016">
    <property type="entry name" value="UvrD-like_ATP-bd"/>
</dbReference>
<dbReference type="GO" id="GO:0043138">
    <property type="term" value="F:3'-5' DNA helicase activity"/>
    <property type="evidence" value="ECO:0007669"/>
    <property type="project" value="UniProtKB-EC"/>
</dbReference>
<dbReference type="PROSITE" id="PS51198">
    <property type="entry name" value="UVRD_HELICASE_ATP_BIND"/>
    <property type="match status" value="1"/>
</dbReference>
<evidence type="ECO:0000313" key="15">
    <source>
        <dbReference type="EMBL" id="HIU21632.1"/>
    </source>
</evidence>
<evidence type="ECO:0000256" key="9">
    <source>
        <dbReference type="ARBA" id="ARBA00034808"/>
    </source>
</evidence>
<sequence>MRRRFIIFSSVGKALFVIRTPVWIVFSTRLCYHSFMRDFGLNEQQLLAVHDTEGAILVIAGAGSGKTRVLTARICALVDAGVDPYNILAITFTNKAANEMKERIERELGTYAGVWTSTFHSMCARMLRMDADKLGYGDNFTIYTDLESERVVKRVCENVHGADPKKKGIYLNRISQAKTAALAPDAYYEEIKDYVTDAREVTLVYAAYERELKACNAMDFDDLLLKTVELFEKCPDVLERWQNRFRYINVDEFQDTNKLQYRLVRMLAEKWGNLFVVGDEDQSIYSWRGAEIRNILDFPKDFPGAKVYKLERNYRSTKAILDAANNVIKNNSARNAKTLWSSVDGGSEVEYYEAYGDRDEASYVSRMINSLVERGENYRDMAVLVRANSLTRLFEEDFTLHGIPYKVFGGFRFFERKEIKDALGYVRLALNPDDNDSFLRIVNYPKRGIGQSAVNELSQVSAQSGLSFYGVLKKGGLLSAGTEKKLSKFTEIAFDIERAVNGMPPVDFMKYVISRSGLEAALKYSDDPEERNRYENIEGLVGAVSNFIEDNPEATMADFMQSVSLVSDSDGMDDENYVTVATIHAVKGLEFDNVFIIGLEEGVFPSSAAINNGDVEEERRLMYVAITRAKQRLYVVSSRSRFRFGETVYNPKSRFITEMRGEKPSIRVGGAFYEKKAAPALDRIANLSRKAPARTAPAAHTAAKNGTADFDAFTKDVIVEHAKFGRGIIISTVGEGEDKTAAIAFKGLGVKRFALAIAVNSLKIVKE</sequence>
<comment type="caution">
    <text evidence="15">The sequence shown here is derived from an EMBL/GenBank/DDBJ whole genome shotgun (WGS) entry which is preliminary data.</text>
</comment>
<dbReference type="InterPro" id="IPR013986">
    <property type="entry name" value="DExx_box_DNA_helicase_dom_sf"/>
</dbReference>
<feature type="domain" description="UvrD-like helicase C-terminal" evidence="14">
    <location>
        <begin position="318"/>
        <end position="588"/>
    </location>
</feature>
<comment type="catalytic activity">
    <reaction evidence="10">
        <text>ATP + H2O = ADP + phosphate + H(+)</text>
        <dbReference type="Rhea" id="RHEA:13065"/>
        <dbReference type="ChEBI" id="CHEBI:15377"/>
        <dbReference type="ChEBI" id="CHEBI:15378"/>
        <dbReference type="ChEBI" id="CHEBI:30616"/>
        <dbReference type="ChEBI" id="CHEBI:43474"/>
        <dbReference type="ChEBI" id="CHEBI:456216"/>
        <dbReference type="EC" id="5.6.2.4"/>
    </reaction>
</comment>
<dbReference type="Gene3D" id="3.40.50.300">
    <property type="entry name" value="P-loop containing nucleotide triphosphate hydrolases"/>
    <property type="match status" value="2"/>
</dbReference>
<evidence type="ECO:0000256" key="12">
    <source>
        <dbReference type="SAM" id="Phobius"/>
    </source>
</evidence>
<evidence type="ECO:0000256" key="2">
    <source>
        <dbReference type="ARBA" id="ARBA00022741"/>
    </source>
</evidence>
<keyword evidence="12" id="KW-0812">Transmembrane</keyword>
<dbReference type="GO" id="GO:0005829">
    <property type="term" value="C:cytosol"/>
    <property type="evidence" value="ECO:0007669"/>
    <property type="project" value="TreeGrafter"/>
</dbReference>
<dbReference type="Gene3D" id="1.10.486.10">
    <property type="entry name" value="PCRA, domain 4"/>
    <property type="match status" value="1"/>
</dbReference>
<dbReference type="PANTHER" id="PTHR11070:SF2">
    <property type="entry name" value="ATP-DEPENDENT DNA HELICASE SRS2"/>
    <property type="match status" value="1"/>
</dbReference>
<dbReference type="Pfam" id="PF00580">
    <property type="entry name" value="UvrD-helicase"/>
    <property type="match status" value="1"/>
</dbReference>
<evidence type="ECO:0000256" key="1">
    <source>
        <dbReference type="ARBA" id="ARBA00009922"/>
    </source>
</evidence>
<keyword evidence="5 11" id="KW-0067">ATP-binding</keyword>
<keyword evidence="7" id="KW-0413">Isomerase</keyword>
<dbReference type="PANTHER" id="PTHR11070">
    <property type="entry name" value="UVRD / RECB / PCRA DNA HELICASE FAMILY MEMBER"/>
    <property type="match status" value="1"/>
</dbReference>
<feature type="transmembrane region" description="Helical" evidence="12">
    <location>
        <begin position="5"/>
        <end position="26"/>
    </location>
</feature>
<evidence type="ECO:0000256" key="4">
    <source>
        <dbReference type="ARBA" id="ARBA00022806"/>
    </source>
</evidence>
<evidence type="ECO:0000256" key="7">
    <source>
        <dbReference type="ARBA" id="ARBA00023235"/>
    </source>
</evidence>
<organism evidence="15 16">
    <name type="scientific">Candidatus Limadaptatus stercorigallinarum</name>
    <dbReference type="NCBI Taxonomy" id="2840845"/>
    <lineage>
        <taxon>Bacteria</taxon>
        <taxon>Bacillati</taxon>
        <taxon>Bacillota</taxon>
        <taxon>Clostridia</taxon>
        <taxon>Eubacteriales</taxon>
        <taxon>Candidatus Limadaptatus</taxon>
    </lineage>
</organism>
<evidence type="ECO:0000313" key="16">
    <source>
        <dbReference type="Proteomes" id="UP000824088"/>
    </source>
</evidence>
<dbReference type="Proteomes" id="UP000824088">
    <property type="component" value="Unassembled WGS sequence"/>
</dbReference>
<dbReference type="PROSITE" id="PS51217">
    <property type="entry name" value="UVRD_HELICASE_CTER"/>
    <property type="match status" value="1"/>
</dbReference>
<keyword evidence="12" id="KW-1133">Transmembrane helix</keyword>
<dbReference type="GO" id="GO:0000725">
    <property type="term" value="P:recombinational repair"/>
    <property type="evidence" value="ECO:0007669"/>
    <property type="project" value="TreeGrafter"/>
</dbReference>
<evidence type="ECO:0000256" key="11">
    <source>
        <dbReference type="PROSITE-ProRule" id="PRU00560"/>
    </source>
</evidence>
<gene>
    <name evidence="15" type="ORF">IAD51_05330</name>
</gene>
<dbReference type="InterPro" id="IPR027417">
    <property type="entry name" value="P-loop_NTPase"/>
</dbReference>
<keyword evidence="3 11" id="KW-0378">Hydrolase</keyword>
<feature type="domain" description="UvrD-like helicase ATP-binding" evidence="13">
    <location>
        <begin position="39"/>
        <end position="317"/>
    </location>
</feature>
<keyword evidence="12" id="KW-0472">Membrane</keyword>
<keyword evidence="2 11" id="KW-0547">Nucleotide-binding</keyword>
<evidence type="ECO:0000259" key="13">
    <source>
        <dbReference type="PROSITE" id="PS51198"/>
    </source>
</evidence>
<dbReference type="GO" id="GO:0033202">
    <property type="term" value="C:DNA helicase complex"/>
    <property type="evidence" value="ECO:0007669"/>
    <property type="project" value="TreeGrafter"/>
</dbReference>
<dbReference type="CDD" id="cd17932">
    <property type="entry name" value="DEXQc_UvrD"/>
    <property type="match status" value="1"/>
</dbReference>
<evidence type="ECO:0000256" key="10">
    <source>
        <dbReference type="ARBA" id="ARBA00048988"/>
    </source>
</evidence>
<dbReference type="SUPFAM" id="SSF52540">
    <property type="entry name" value="P-loop containing nucleoside triphosphate hydrolases"/>
    <property type="match status" value="1"/>
</dbReference>
<reference evidence="15" key="2">
    <citation type="journal article" date="2021" name="PeerJ">
        <title>Extensive microbial diversity within the chicken gut microbiome revealed by metagenomics and culture.</title>
        <authorList>
            <person name="Gilroy R."/>
            <person name="Ravi A."/>
            <person name="Getino M."/>
            <person name="Pursley I."/>
            <person name="Horton D.L."/>
            <person name="Alikhan N.F."/>
            <person name="Baker D."/>
            <person name="Gharbi K."/>
            <person name="Hall N."/>
            <person name="Watson M."/>
            <person name="Adriaenssens E.M."/>
            <person name="Foster-Nyarko E."/>
            <person name="Jarju S."/>
            <person name="Secka A."/>
            <person name="Antonio M."/>
            <person name="Oren A."/>
            <person name="Chaudhuri R.R."/>
            <person name="La Ragione R."/>
            <person name="Hildebrand F."/>
            <person name="Pallen M.J."/>
        </authorList>
    </citation>
    <scope>NUCLEOTIDE SEQUENCE</scope>
    <source>
        <strain evidence="15">1063</strain>
    </source>
</reference>
<evidence type="ECO:0000256" key="5">
    <source>
        <dbReference type="ARBA" id="ARBA00022840"/>
    </source>
</evidence>
<evidence type="ECO:0000259" key="14">
    <source>
        <dbReference type="PROSITE" id="PS51217"/>
    </source>
</evidence>
<dbReference type="GO" id="GO:0016787">
    <property type="term" value="F:hydrolase activity"/>
    <property type="evidence" value="ECO:0007669"/>
    <property type="project" value="UniProtKB-UniRule"/>
</dbReference>
<keyword evidence="6" id="KW-0238">DNA-binding</keyword>
<dbReference type="GO" id="GO:0003677">
    <property type="term" value="F:DNA binding"/>
    <property type="evidence" value="ECO:0007669"/>
    <property type="project" value="UniProtKB-KW"/>
</dbReference>
<accession>A0A9D1HSR1</accession>
<dbReference type="Pfam" id="PF13361">
    <property type="entry name" value="UvrD_C"/>
    <property type="match status" value="1"/>
</dbReference>
<evidence type="ECO:0000256" key="6">
    <source>
        <dbReference type="ARBA" id="ARBA00023125"/>
    </source>
</evidence>
<evidence type="ECO:0000256" key="8">
    <source>
        <dbReference type="ARBA" id="ARBA00034617"/>
    </source>
</evidence>
<dbReference type="InterPro" id="IPR014017">
    <property type="entry name" value="DNA_helicase_UvrD-like_C"/>
</dbReference>
<dbReference type="Pfam" id="PF21196">
    <property type="entry name" value="PcrA_UvrD_tudor"/>
    <property type="match status" value="1"/>
</dbReference>